<evidence type="ECO:0000313" key="7">
    <source>
        <dbReference type="EMBL" id="KAG5652792.1"/>
    </source>
</evidence>
<keyword evidence="5 6" id="KW-0472">Membrane</keyword>
<comment type="subcellular location">
    <subcellularLocation>
        <location evidence="1">Membrane</location>
        <topology evidence="1">Multi-pass membrane protein</topology>
    </subcellularLocation>
</comment>
<accession>A0A9P7GTD5</accession>
<evidence type="ECO:0000256" key="4">
    <source>
        <dbReference type="ARBA" id="ARBA00022989"/>
    </source>
</evidence>
<dbReference type="Proteomes" id="UP000717328">
    <property type="component" value="Unassembled WGS sequence"/>
</dbReference>
<evidence type="ECO:0000256" key="3">
    <source>
        <dbReference type="ARBA" id="ARBA00022692"/>
    </source>
</evidence>
<feature type="transmembrane region" description="Helical" evidence="6">
    <location>
        <begin position="35"/>
        <end position="54"/>
    </location>
</feature>
<evidence type="ECO:0000256" key="5">
    <source>
        <dbReference type="ARBA" id="ARBA00023136"/>
    </source>
</evidence>
<name>A0A9P7GTD5_9AGAR</name>
<keyword evidence="2" id="KW-0813">Transport</keyword>
<dbReference type="AlphaFoldDB" id="A0A9P7GTD5"/>
<evidence type="ECO:0000256" key="1">
    <source>
        <dbReference type="ARBA" id="ARBA00004141"/>
    </source>
</evidence>
<comment type="caution">
    <text evidence="7">The sequence shown here is derived from an EMBL/GenBank/DDBJ whole genome shotgun (WGS) entry which is preliminary data.</text>
</comment>
<sequence>MAYWFGFAAVAGAFGGLLAFGIQHIDAHISTWRLLFAIEGSPAVVLGILTIFLLPDRPESTSFLNDRERSIALERMNRDTSGDNGAVVNRGTYQPGLLEIDKTDIGKAHVRMAFTDWRVREDSTFPSDKAK</sequence>
<dbReference type="GO" id="GO:0016020">
    <property type="term" value="C:membrane"/>
    <property type="evidence" value="ECO:0007669"/>
    <property type="project" value="UniProtKB-SubCell"/>
</dbReference>
<dbReference type="OrthoDB" id="2985014at2759"/>
<dbReference type="EMBL" id="JABCKI010000097">
    <property type="protein sequence ID" value="KAG5652792.1"/>
    <property type="molecule type" value="Genomic_DNA"/>
</dbReference>
<reference evidence="7" key="2">
    <citation type="submission" date="2021-10" db="EMBL/GenBank/DDBJ databases">
        <title>Phylogenomics reveals ancestral predisposition of the termite-cultivated fungus Termitomyces towards a domesticated lifestyle.</title>
        <authorList>
            <person name="Auxier B."/>
            <person name="Grum-Grzhimaylo A."/>
            <person name="Cardenas M.E."/>
            <person name="Lodge J.D."/>
            <person name="Laessoe T."/>
            <person name="Pedersen O."/>
            <person name="Smith M.E."/>
            <person name="Kuyper T.W."/>
            <person name="Franco-Molano E.A."/>
            <person name="Baroni T.J."/>
            <person name="Aanen D.K."/>
        </authorList>
    </citation>
    <scope>NUCLEOTIDE SEQUENCE</scope>
    <source>
        <strain evidence="7">D49</strain>
    </source>
</reference>
<keyword evidence="3 6" id="KW-0812">Transmembrane</keyword>
<dbReference type="Gene3D" id="1.20.1250.20">
    <property type="entry name" value="MFS general substrate transporter like domains"/>
    <property type="match status" value="1"/>
</dbReference>
<evidence type="ECO:0008006" key="9">
    <source>
        <dbReference type="Google" id="ProtNLM"/>
    </source>
</evidence>
<keyword evidence="4 6" id="KW-1133">Transmembrane helix</keyword>
<evidence type="ECO:0000313" key="8">
    <source>
        <dbReference type="Proteomes" id="UP000717328"/>
    </source>
</evidence>
<dbReference type="PANTHER" id="PTHR43791:SF36">
    <property type="entry name" value="TRANSPORTER, PUTATIVE (AFU_ORTHOLOGUE AFUA_6G08340)-RELATED"/>
    <property type="match status" value="1"/>
</dbReference>
<evidence type="ECO:0000256" key="2">
    <source>
        <dbReference type="ARBA" id="ARBA00022448"/>
    </source>
</evidence>
<dbReference type="InterPro" id="IPR036259">
    <property type="entry name" value="MFS_trans_sf"/>
</dbReference>
<reference evidence="7" key="1">
    <citation type="submission" date="2021-02" db="EMBL/GenBank/DDBJ databases">
        <authorList>
            <person name="Nieuwenhuis M."/>
            <person name="Van De Peppel L.J.J."/>
        </authorList>
    </citation>
    <scope>NUCLEOTIDE SEQUENCE</scope>
    <source>
        <strain evidence="7">D49</strain>
    </source>
</reference>
<gene>
    <name evidence="7" type="ORF">H0H81_003622</name>
</gene>
<proteinExistence type="predicted"/>
<organism evidence="7 8">
    <name type="scientific">Sphagnurus paluster</name>
    <dbReference type="NCBI Taxonomy" id="117069"/>
    <lineage>
        <taxon>Eukaryota</taxon>
        <taxon>Fungi</taxon>
        <taxon>Dikarya</taxon>
        <taxon>Basidiomycota</taxon>
        <taxon>Agaricomycotina</taxon>
        <taxon>Agaricomycetes</taxon>
        <taxon>Agaricomycetidae</taxon>
        <taxon>Agaricales</taxon>
        <taxon>Tricholomatineae</taxon>
        <taxon>Lyophyllaceae</taxon>
        <taxon>Sphagnurus</taxon>
    </lineage>
</organism>
<evidence type="ECO:0000256" key="6">
    <source>
        <dbReference type="SAM" id="Phobius"/>
    </source>
</evidence>
<dbReference type="SUPFAM" id="SSF103473">
    <property type="entry name" value="MFS general substrate transporter"/>
    <property type="match status" value="1"/>
</dbReference>
<dbReference type="GO" id="GO:0022857">
    <property type="term" value="F:transmembrane transporter activity"/>
    <property type="evidence" value="ECO:0007669"/>
    <property type="project" value="TreeGrafter"/>
</dbReference>
<dbReference type="PANTHER" id="PTHR43791">
    <property type="entry name" value="PERMEASE-RELATED"/>
    <property type="match status" value="1"/>
</dbReference>
<keyword evidence="8" id="KW-1185">Reference proteome</keyword>
<protein>
    <recommendedName>
        <fullName evidence="9">Major facilitator superfamily (MFS) profile domain-containing protein</fullName>
    </recommendedName>
</protein>